<feature type="compositionally biased region" description="Basic and acidic residues" evidence="1">
    <location>
        <begin position="64"/>
        <end position="92"/>
    </location>
</feature>
<gene>
    <name evidence="2" type="ORF">CEXT_245031</name>
</gene>
<keyword evidence="3" id="KW-1185">Reference proteome</keyword>
<dbReference type="EMBL" id="BPLR01013902">
    <property type="protein sequence ID" value="GIY64620.1"/>
    <property type="molecule type" value="Genomic_DNA"/>
</dbReference>
<name>A0AAV4V514_CAEEX</name>
<accession>A0AAV4V514</accession>
<feature type="region of interest" description="Disordered" evidence="1">
    <location>
        <begin position="64"/>
        <end position="108"/>
    </location>
</feature>
<reference evidence="2 3" key="1">
    <citation type="submission" date="2021-06" db="EMBL/GenBank/DDBJ databases">
        <title>Caerostris extrusa draft genome.</title>
        <authorList>
            <person name="Kono N."/>
            <person name="Arakawa K."/>
        </authorList>
    </citation>
    <scope>NUCLEOTIDE SEQUENCE [LARGE SCALE GENOMIC DNA]</scope>
</reference>
<dbReference type="Proteomes" id="UP001054945">
    <property type="component" value="Unassembled WGS sequence"/>
</dbReference>
<evidence type="ECO:0000313" key="3">
    <source>
        <dbReference type="Proteomes" id="UP001054945"/>
    </source>
</evidence>
<evidence type="ECO:0000256" key="1">
    <source>
        <dbReference type="SAM" id="MobiDB-lite"/>
    </source>
</evidence>
<protein>
    <submittedName>
        <fullName evidence="2">Uncharacterized protein</fullName>
    </submittedName>
</protein>
<proteinExistence type="predicted"/>
<dbReference type="AlphaFoldDB" id="A0AAV4V514"/>
<sequence length="108" mass="12426">MTAVKVVTRVLCVDFAAERRFRAGRRYYFSSSVISIAFISKDVVGQLIDGRSVDRVLRWKAETNSSEDKQRLKNEEQEEERKESQRAREVRNRGGRNSRGCGLGFPVE</sequence>
<comment type="caution">
    <text evidence="2">The sequence shown here is derived from an EMBL/GenBank/DDBJ whole genome shotgun (WGS) entry which is preliminary data.</text>
</comment>
<organism evidence="2 3">
    <name type="scientific">Caerostris extrusa</name>
    <name type="common">Bark spider</name>
    <name type="synonym">Caerostris bankana</name>
    <dbReference type="NCBI Taxonomy" id="172846"/>
    <lineage>
        <taxon>Eukaryota</taxon>
        <taxon>Metazoa</taxon>
        <taxon>Ecdysozoa</taxon>
        <taxon>Arthropoda</taxon>
        <taxon>Chelicerata</taxon>
        <taxon>Arachnida</taxon>
        <taxon>Araneae</taxon>
        <taxon>Araneomorphae</taxon>
        <taxon>Entelegynae</taxon>
        <taxon>Araneoidea</taxon>
        <taxon>Araneidae</taxon>
        <taxon>Caerostris</taxon>
    </lineage>
</organism>
<evidence type="ECO:0000313" key="2">
    <source>
        <dbReference type="EMBL" id="GIY64620.1"/>
    </source>
</evidence>